<accession>A0A1B9H373</accession>
<dbReference type="AlphaFoldDB" id="A0A1B9H373"/>
<dbReference type="Proteomes" id="UP000092666">
    <property type="component" value="Unassembled WGS sequence"/>
</dbReference>
<dbReference type="PANTHER" id="PTHR16469">
    <property type="entry name" value="UBIQUITIN-ASSOCIATED AND SH3 DOMAIN-CONTAINING BA-RELATED"/>
    <property type="match status" value="1"/>
</dbReference>
<feature type="compositionally biased region" description="Basic and acidic residues" evidence="1">
    <location>
        <begin position="303"/>
        <end position="312"/>
    </location>
</feature>
<dbReference type="STRING" id="1296120.A0A1B9H373"/>
<protein>
    <recommendedName>
        <fullName evidence="4">Phosphoglycerate mutase</fullName>
    </recommendedName>
</protein>
<name>A0A1B9H373_9TREE</name>
<dbReference type="OrthoDB" id="414418at2759"/>
<dbReference type="SUPFAM" id="SSF53254">
    <property type="entry name" value="Phosphoglycerate mutase-like"/>
    <property type="match status" value="1"/>
</dbReference>
<dbReference type="InterPro" id="IPR051710">
    <property type="entry name" value="Phosphatase_SH3-domain"/>
</dbReference>
<feature type="region of interest" description="Disordered" evidence="1">
    <location>
        <begin position="1"/>
        <end position="26"/>
    </location>
</feature>
<feature type="region of interest" description="Disordered" evidence="1">
    <location>
        <begin position="80"/>
        <end position="116"/>
    </location>
</feature>
<evidence type="ECO:0000313" key="2">
    <source>
        <dbReference type="EMBL" id="OCF37715.1"/>
    </source>
</evidence>
<proteinExistence type="predicted"/>
<evidence type="ECO:0000313" key="3">
    <source>
        <dbReference type="Proteomes" id="UP000092666"/>
    </source>
</evidence>
<dbReference type="Gene3D" id="3.40.50.1240">
    <property type="entry name" value="Phosphoglycerate mutase-like"/>
    <property type="match status" value="1"/>
</dbReference>
<dbReference type="EMBL" id="KV700122">
    <property type="protein sequence ID" value="OCF37715.1"/>
    <property type="molecule type" value="Genomic_DNA"/>
</dbReference>
<feature type="compositionally biased region" description="Polar residues" evidence="1">
    <location>
        <begin position="1"/>
        <end position="10"/>
    </location>
</feature>
<feature type="compositionally biased region" description="Basic and acidic residues" evidence="1">
    <location>
        <begin position="258"/>
        <end position="273"/>
    </location>
</feature>
<dbReference type="PANTHER" id="PTHR16469:SF51">
    <property type="entry name" value="TRANSCRIPTION FACTOR TAU 55 KDA SUBUNIT"/>
    <property type="match status" value="1"/>
</dbReference>
<feature type="compositionally biased region" description="Basic and acidic residues" evidence="1">
    <location>
        <begin position="80"/>
        <end position="92"/>
    </location>
</feature>
<evidence type="ECO:0008006" key="4">
    <source>
        <dbReference type="Google" id="ProtNLM"/>
    </source>
</evidence>
<dbReference type="InterPro" id="IPR013078">
    <property type="entry name" value="His_Pase_superF_clade-1"/>
</dbReference>
<sequence length="312" mass="34153">MYEPQQSNWLDPSIRTGPTRMNRDPPLAAYGVEQSELLAAFLADQSNTSPYPTPELVFSSPFYRCVQTALPTLQALGLHEQDEERDVQREELAGSFSPVKEGTGLHPRPGSASSLAQHFPANSLDETYSSTVYASRLGETIHGVHDRADLFVEAFVGRMEELYPDVRSVVIFSHAAAVIALGRALTGDRSLNVIAGTTTTSLYKRKTASPTATSSNSSAGGVGEWDILWNGRADYLPNGVERDWSFRDAVINKSNGEVIHDNGDGEKPGESRYPEGLVEGGERWLRRGRPPFEGVGGVLLETTPKEETRSRM</sequence>
<gene>
    <name evidence="2" type="ORF">I316_00842</name>
</gene>
<reference evidence="3" key="2">
    <citation type="submission" date="2013-12" db="EMBL/GenBank/DDBJ databases">
        <title>Evolution of pathogenesis and genome organization in the Tremellales.</title>
        <authorList>
            <person name="Cuomo C."/>
            <person name="Litvintseva A."/>
            <person name="Heitman J."/>
            <person name="Chen Y."/>
            <person name="Sun S."/>
            <person name="Springer D."/>
            <person name="Dromer F."/>
            <person name="Young S."/>
            <person name="Zeng Q."/>
            <person name="Chapman S."/>
            <person name="Gujja S."/>
            <person name="Saif S."/>
            <person name="Birren B."/>
        </authorList>
    </citation>
    <scope>NUCLEOTIDE SEQUENCE [LARGE SCALE GENOMIC DNA]</scope>
    <source>
        <strain evidence="3">BCC8398</strain>
    </source>
</reference>
<evidence type="ECO:0000256" key="1">
    <source>
        <dbReference type="SAM" id="MobiDB-lite"/>
    </source>
</evidence>
<organism evidence="2 3">
    <name type="scientific">Kwoniella heveanensis BCC8398</name>
    <dbReference type="NCBI Taxonomy" id="1296120"/>
    <lineage>
        <taxon>Eukaryota</taxon>
        <taxon>Fungi</taxon>
        <taxon>Dikarya</taxon>
        <taxon>Basidiomycota</taxon>
        <taxon>Agaricomycotina</taxon>
        <taxon>Tremellomycetes</taxon>
        <taxon>Tremellales</taxon>
        <taxon>Cryptococcaceae</taxon>
        <taxon>Kwoniella</taxon>
    </lineage>
</organism>
<dbReference type="CDD" id="cd07067">
    <property type="entry name" value="HP_PGM_like"/>
    <property type="match status" value="1"/>
</dbReference>
<keyword evidence="3" id="KW-1185">Reference proteome</keyword>
<reference evidence="2 3" key="1">
    <citation type="submission" date="2013-07" db="EMBL/GenBank/DDBJ databases">
        <title>The Genome Sequence of Cryptococcus heveanensis BCC8398.</title>
        <authorList>
            <consortium name="The Broad Institute Genome Sequencing Platform"/>
            <person name="Cuomo C."/>
            <person name="Litvintseva A."/>
            <person name="Chen Y."/>
            <person name="Heitman J."/>
            <person name="Sun S."/>
            <person name="Springer D."/>
            <person name="Dromer F."/>
            <person name="Young S.K."/>
            <person name="Zeng Q."/>
            <person name="Gargeya S."/>
            <person name="Fitzgerald M."/>
            <person name="Abouelleil A."/>
            <person name="Alvarado L."/>
            <person name="Berlin A.M."/>
            <person name="Chapman S.B."/>
            <person name="Dewar J."/>
            <person name="Goldberg J."/>
            <person name="Griggs A."/>
            <person name="Gujja S."/>
            <person name="Hansen M."/>
            <person name="Howarth C."/>
            <person name="Imamovic A."/>
            <person name="Larimer J."/>
            <person name="McCowan C."/>
            <person name="Murphy C."/>
            <person name="Pearson M."/>
            <person name="Priest M."/>
            <person name="Roberts A."/>
            <person name="Saif S."/>
            <person name="Shea T."/>
            <person name="Sykes S."/>
            <person name="Wortman J."/>
            <person name="Nusbaum C."/>
            <person name="Birren B."/>
        </authorList>
    </citation>
    <scope>NUCLEOTIDE SEQUENCE [LARGE SCALE GENOMIC DNA]</scope>
    <source>
        <strain evidence="2 3">BCC8398</strain>
    </source>
</reference>
<dbReference type="InterPro" id="IPR029033">
    <property type="entry name" value="His_PPase_superfam"/>
</dbReference>
<feature type="region of interest" description="Disordered" evidence="1">
    <location>
        <begin position="285"/>
        <end position="312"/>
    </location>
</feature>
<feature type="region of interest" description="Disordered" evidence="1">
    <location>
        <begin position="256"/>
        <end position="275"/>
    </location>
</feature>
<dbReference type="Pfam" id="PF00300">
    <property type="entry name" value="His_Phos_1"/>
    <property type="match status" value="1"/>
</dbReference>